<reference evidence="6 7" key="1">
    <citation type="submission" date="2016-04" db="EMBL/GenBank/DDBJ databases">
        <title>Draft genome sequence of freshwater magnetotactic bacteria Magnetospirillum marisnigri SP-1 and Magnetospirillum moscoviense BB-1.</title>
        <authorList>
            <person name="Koziaeva V."/>
            <person name="Dziuba M.V."/>
            <person name="Ivanov T.M."/>
            <person name="Kuznetsov B."/>
            <person name="Grouzdev D.S."/>
        </authorList>
    </citation>
    <scope>NUCLEOTIDE SEQUENCE [LARGE SCALE GENOMIC DNA]</scope>
    <source>
        <strain evidence="6 7">SP-1</strain>
    </source>
</reference>
<feature type="signal peptide" evidence="2">
    <location>
        <begin position="1"/>
        <end position="17"/>
    </location>
</feature>
<dbReference type="PROSITE" id="PS50883">
    <property type="entry name" value="EAL"/>
    <property type="match status" value="1"/>
</dbReference>
<dbReference type="InterPro" id="IPR043128">
    <property type="entry name" value="Rev_trsase/Diguanyl_cyclase"/>
</dbReference>
<keyword evidence="1" id="KW-0812">Transmembrane</keyword>
<dbReference type="Gene3D" id="3.30.70.270">
    <property type="match status" value="1"/>
</dbReference>
<dbReference type="PANTHER" id="PTHR44757">
    <property type="entry name" value="DIGUANYLATE CYCLASE DGCP"/>
    <property type="match status" value="1"/>
</dbReference>
<sequence length="923" mass="101595">MVSAVMVLLSAVLLAQAYHWDQTREHVALAEDGNRHIADSFTGTFWKNLLPMVSALGHAPPGERRNRGEVRALDIALRSMIGGQPILKIKIFDANGSILYSPQPGEIGQSDSANLLLRAALAGRISSVLAHKPHFEGFGDPVNDRWVVETYLPLRGQSGEIEAIFELYSDVTATRERLSESTLKATLLILACFLCLYLALVLVIRRADHVLRSQTRELEGSRESLREQKETLRHLLDAAGEGIVGFDGQARVTFINPAAIELIGCDADATIGRDAHALFHHSLSAAPHGVAECDIVKAVTEGKPGERRSGQFCRQDGGVFPVEYVVTPKGESGRASGAVMLFRDVSKVVEQERHLQRLAHFDSLTQLPNRLMLADRMRLAMAATRRSNGSLAICMLDLDGFKPINDTHGHKAGDQLLREVARRLLENIRAEDTAARLGGDEFALLLGGIETTHEYEVALQRILKAISSPYQVSGATVRVSASIGVTLFPNDGVDADVLLRHADQAMYKAKQSGKNCYALFDPSADQRRKANSTAIRKMASAIESGQFLLHYQPLVDCRRGRVRAAEALVRWNHPLMGLLAPGEFLPLIEHDDLIVQLGERTIADALAQIEAWRVTGLEMDVAVNISARQLHQRDFLDHLDRLLAPYPPETVRHLKLEIVETAALDDINAVADIVTACQRLGIRFSLDDFGTGYSSLIHLKRLAPAALKIDQTFIADMLDDSMDLAIVEGVVGMAQAFRCDIVAEGVESIDQILMLLELGCDNMQGFGLSRPLPPDSFQDWVRQFTPDPRWKLASTGRPNRAEFQLLLAEANHRHWVDRLIAYAEGDQGEPPPSTDHRACRFGEWYYGGGFKNFGGYKTFGDIEAQHTVLHELGIKLLAQARSGDTAAVHATVGDLILARDGLIDALRRVRGTVSQPRHLPTPP</sequence>
<dbReference type="SUPFAM" id="SSF55785">
    <property type="entry name" value="PYP-like sensor domain (PAS domain)"/>
    <property type="match status" value="1"/>
</dbReference>
<dbReference type="NCBIfam" id="TIGR00254">
    <property type="entry name" value="GGDEF"/>
    <property type="match status" value="1"/>
</dbReference>
<evidence type="ECO:0000313" key="6">
    <source>
        <dbReference type="EMBL" id="OAN53174.1"/>
    </source>
</evidence>
<gene>
    <name evidence="6" type="ORF">A6A04_14575</name>
</gene>
<evidence type="ECO:0008006" key="8">
    <source>
        <dbReference type="Google" id="ProtNLM"/>
    </source>
</evidence>
<dbReference type="CDD" id="cd01948">
    <property type="entry name" value="EAL"/>
    <property type="match status" value="1"/>
</dbReference>
<accession>A0A178MTL0</accession>
<dbReference type="Pfam" id="PF00563">
    <property type="entry name" value="EAL"/>
    <property type="match status" value="1"/>
</dbReference>
<dbReference type="SUPFAM" id="SSF141868">
    <property type="entry name" value="EAL domain-like"/>
    <property type="match status" value="1"/>
</dbReference>
<dbReference type="InterPro" id="IPR029787">
    <property type="entry name" value="Nucleotide_cyclase"/>
</dbReference>
<proteinExistence type="predicted"/>
<feature type="domain" description="PAS" evidence="3">
    <location>
        <begin position="228"/>
        <end position="280"/>
    </location>
</feature>
<name>A0A178MTL0_9PROT</name>
<feature type="domain" description="GGDEF" evidence="5">
    <location>
        <begin position="389"/>
        <end position="522"/>
    </location>
</feature>
<dbReference type="SMART" id="SM00091">
    <property type="entry name" value="PAS"/>
    <property type="match status" value="1"/>
</dbReference>
<dbReference type="CDD" id="cd01949">
    <property type="entry name" value="GGDEF"/>
    <property type="match status" value="1"/>
</dbReference>
<evidence type="ECO:0000313" key="7">
    <source>
        <dbReference type="Proteomes" id="UP000078428"/>
    </source>
</evidence>
<dbReference type="SMART" id="SM00267">
    <property type="entry name" value="GGDEF"/>
    <property type="match status" value="1"/>
</dbReference>
<dbReference type="InterPro" id="IPR035919">
    <property type="entry name" value="EAL_sf"/>
</dbReference>
<evidence type="ECO:0000259" key="3">
    <source>
        <dbReference type="PROSITE" id="PS50112"/>
    </source>
</evidence>
<dbReference type="GO" id="GO:0006355">
    <property type="term" value="P:regulation of DNA-templated transcription"/>
    <property type="evidence" value="ECO:0007669"/>
    <property type="project" value="InterPro"/>
</dbReference>
<feature type="transmembrane region" description="Helical" evidence="1">
    <location>
        <begin position="185"/>
        <end position="204"/>
    </location>
</feature>
<dbReference type="SMART" id="SM00052">
    <property type="entry name" value="EAL"/>
    <property type="match status" value="1"/>
</dbReference>
<dbReference type="Gene3D" id="3.20.20.450">
    <property type="entry name" value="EAL domain"/>
    <property type="match status" value="1"/>
</dbReference>
<dbReference type="InterPro" id="IPR013767">
    <property type="entry name" value="PAS_fold"/>
</dbReference>
<dbReference type="InterPro" id="IPR035965">
    <property type="entry name" value="PAS-like_dom_sf"/>
</dbReference>
<dbReference type="FunFam" id="3.30.70.270:FF:000001">
    <property type="entry name" value="Diguanylate cyclase domain protein"/>
    <property type="match status" value="1"/>
</dbReference>
<dbReference type="InterPro" id="IPR025991">
    <property type="entry name" value="Chemoreceptor_zinc-bind_dom"/>
</dbReference>
<feature type="domain" description="EAL" evidence="4">
    <location>
        <begin position="531"/>
        <end position="785"/>
    </location>
</feature>
<dbReference type="InterPro" id="IPR001633">
    <property type="entry name" value="EAL_dom"/>
</dbReference>
<dbReference type="PROSITE" id="PS50112">
    <property type="entry name" value="PAS"/>
    <property type="match status" value="1"/>
</dbReference>
<dbReference type="Pfam" id="PF13682">
    <property type="entry name" value="CZB"/>
    <property type="match status" value="1"/>
</dbReference>
<keyword evidence="1" id="KW-0472">Membrane</keyword>
<dbReference type="CDD" id="cd00130">
    <property type="entry name" value="PAS"/>
    <property type="match status" value="1"/>
</dbReference>
<dbReference type="EMBL" id="LWQT01000040">
    <property type="protein sequence ID" value="OAN53174.1"/>
    <property type="molecule type" value="Genomic_DNA"/>
</dbReference>
<protein>
    <recommendedName>
        <fullName evidence="8">Signal transduction protein</fullName>
    </recommendedName>
</protein>
<keyword evidence="7" id="KW-1185">Reference proteome</keyword>
<organism evidence="6 7">
    <name type="scientific">Paramagnetospirillum marisnigri</name>
    <dbReference type="NCBI Taxonomy" id="1285242"/>
    <lineage>
        <taxon>Bacteria</taxon>
        <taxon>Pseudomonadati</taxon>
        <taxon>Pseudomonadota</taxon>
        <taxon>Alphaproteobacteria</taxon>
        <taxon>Rhodospirillales</taxon>
        <taxon>Magnetospirillaceae</taxon>
        <taxon>Paramagnetospirillum</taxon>
    </lineage>
</organism>
<dbReference type="AlphaFoldDB" id="A0A178MTL0"/>
<keyword evidence="1" id="KW-1133">Transmembrane helix</keyword>
<dbReference type="Proteomes" id="UP000078428">
    <property type="component" value="Unassembled WGS sequence"/>
</dbReference>
<evidence type="ECO:0000256" key="2">
    <source>
        <dbReference type="SAM" id="SignalP"/>
    </source>
</evidence>
<evidence type="ECO:0000259" key="4">
    <source>
        <dbReference type="PROSITE" id="PS50883"/>
    </source>
</evidence>
<dbReference type="Pfam" id="PF00989">
    <property type="entry name" value="PAS"/>
    <property type="match status" value="1"/>
</dbReference>
<dbReference type="Gene3D" id="3.30.450.20">
    <property type="entry name" value="PAS domain"/>
    <property type="match status" value="1"/>
</dbReference>
<keyword evidence="2" id="KW-0732">Signal</keyword>
<dbReference type="SUPFAM" id="SSF55073">
    <property type="entry name" value="Nucleotide cyclase"/>
    <property type="match status" value="1"/>
</dbReference>
<dbReference type="STRING" id="1285242.A6A04_14575"/>
<dbReference type="Gene3D" id="1.20.120.30">
    <property type="entry name" value="Aspartate receptor, ligand-binding domain"/>
    <property type="match status" value="1"/>
</dbReference>
<dbReference type="InterPro" id="IPR052155">
    <property type="entry name" value="Biofilm_reg_signaling"/>
</dbReference>
<comment type="caution">
    <text evidence="6">The sequence shown here is derived from an EMBL/GenBank/DDBJ whole genome shotgun (WGS) entry which is preliminary data.</text>
</comment>
<dbReference type="GO" id="GO:0003824">
    <property type="term" value="F:catalytic activity"/>
    <property type="evidence" value="ECO:0007669"/>
    <property type="project" value="UniProtKB-ARBA"/>
</dbReference>
<evidence type="ECO:0000256" key="1">
    <source>
        <dbReference type="SAM" id="Phobius"/>
    </source>
</evidence>
<dbReference type="Pfam" id="PF00990">
    <property type="entry name" value="GGDEF"/>
    <property type="match status" value="1"/>
</dbReference>
<feature type="chain" id="PRO_5008092230" description="Signal transduction protein" evidence="2">
    <location>
        <begin position="18"/>
        <end position="923"/>
    </location>
</feature>
<evidence type="ECO:0000259" key="5">
    <source>
        <dbReference type="PROSITE" id="PS50887"/>
    </source>
</evidence>
<dbReference type="NCBIfam" id="TIGR00229">
    <property type="entry name" value="sensory_box"/>
    <property type="match status" value="1"/>
</dbReference>
<dbReference type="PANTHER" id="PTHR44757:SF2">
    <property type="entry name" value="BIOFILM ARCHITECTURE MAINTENANCE PROTEIN MBAA"/>
    <property type="match status" value="1"/>
</dbReference>
<dbReference type="PROSITE" id="PS50887">
    <property type="entry name" value="GGDEF"/>
    <property type="match status" value="1"/>
</dbReference>
<dbReference type="InterPro" id="IPR000014">
    <property type="entry name" value="PAS"/>
</dbReference>
<dbReference type="InterPro" id="IPR000160">
    <property type="entry name" value="GGDEF_dom"/>
</dbReference>